<evidence type="ECO:0000313" key="3">
    <source>
        <dbReference type="Proteomes" id="UP000308652"/>
    </source>
</evidence>
<proteinExistence type="predicted"/>
<evidence type="ECO:0000313" key="2">
    <source>
        <dbReference type="EMBL" id="TFK33192.1"/>
    </source>
</evidence>
<dbReference type="Proteomes" id="UP000308652">
    <property type="component" value="Unassembled WGS sequence"/>
</dbReference>
<accession>A0A5C3LKM2</accession>
<reference evidence="2 3" key="1">
    <citation type="journal article" date="2019" name="Nat. Ecol. Evol.">
        <title>Megaphylogeny resolves global patterns of mushroom evolution.</title>
        <authorList>
            <person name="Varga T."/>
            <person name="Krizsan K."/>
            <person name="Foldi C."/>
            <person name="Dima B."/>
            <person name="Sanchez-Garcia M."/>
            <person name="Sanchez-Ramirez S."/>
            <person name="Szollosi G.J."/>
            <person name="Szarkandi J.G."/>
            <person name="Papp V."/>
            <person name="Albert L."/>
            <person name="Andreopoulos W."/>
            <person name="Angelini C."/>
            <person name="Antonin V."/>
            <person name="Barry K.W."/>
            <person name="Bougher N.L."/>
            <person name="Buchanan P."/>
            <person name="Buyck B."/>
            <person name="Bense V."/>
            <person name="Catcheside P."/>
            <person name="Chovatia M."/>
            <person name="Cooper J."/>
            <person name="Damon W."/>
            <person name="Desjardin D."/>
            <person name="Finy P."/>
            <person name="Geml J."/>
            <person name="Haridas S."/>
            <person name="Hughes K."/>
            <person name="Justo A."/>
            <person name="Karasinski D."/>
            <person name="Kautmanova I."/>
            <person name="Kiss B."/>
            <person name="Kocsube S."/>
            <person name="Kotiranta H."/>
            <person name="LaButti K.M."/>
            <person name="Lechner B.E."/>
            <person name="Liimatainen K."/>
            <person name="Lipzen A."/>
            <person name="Lukacs Z."/>
            <person name="Mihaltcheva S."/>
            <person name="Morgado L.N."/>
            <person name="Niskanen T."/>
            <person name="Noordeloos M.E."/>
            <person name="Ohm R.A."/>
            <person name="Ortiz-Santana B."/>
            <person name="Ovrebo C."/>
            <person name="Racz N."/>
            <person name="Riley R."/>
            <person name="Savchenko A."/>
            <person name="Shiryaev A."/>
            <person name="Soop K."/>
            <person name="Spirin V."/>
            <person name="Szebenyi C."/>
            <person name="Tomsovsky M."/>
            <person name="Tulloss R.E."/>
            <person name="Uehling J."/>
            <person name="Grigoriev I.V."/>
            <person name="Vagvolgyi C."/>
            <person name="Papp T."/>
            <person name="Martin F.M."/>
            <person name="Miettinen O."/>
            <person name="Hibbett D.S."/>
            <person name="Nagy L.G."/>
        </authorList>
    </citation>
    <scope>NUCLEOTIDE SEQUENCE [LARGE SCALE GENOMIC DNA]</scope>
    <source>
        <strain evidence="2 3">CBS 166.37</strain>
    </source>
</reference>
<feature type="compositionally biased region" description="Basic and acidic residues" evidence="1">
    <location>
        <begin position="160"/>
        <end position="169"/>
    </location>
</feature>
<name>A0A5C3LKM2_9AGAR</name>
<sequence length="169" mass="18395">MGEPKNTLDKEHPGAEGELLGDKSSNDHKSTKPDSPKVKEEKIDPDLDAKPKGKGKGVDPKEKGKHYKEFKDKDKCEWENFIRERSEIPGGGYFRARSNAPRGRDGGPPSDTLSSSSDDDTSSGDESGGSNSPPSDSSSSSESDASDSSKCRKKKSSAKWNKDQKYKKD</sequence>
<feature type="compositionally biased region" description="Low complexity" evidence="1">
    <location>
        <begin position="124"/>
        <end position="148"/>
    </location>
</feature>
<feature type="compositionally biased region" description="Low complexity" evidence="1">
    <location>
        <begin position="107"/>
        <end position="116"/>
    </location>
</feature>
<protein>
    <submittedName>
        <fullName evidence="2">Uncharacterized protein</fullName>
    </submittedName>
</protein>
<gene>
    <name evidence="2" type="ORF">BDQ12DRAFT_727996</name>
</gene>
<dbReference type="AlphaFoldDB" id="A0A5C3LKM2"/>
<feature type="region of interest" description="Disordered" evidence="1">
    <location>
        <begin position="1"/>
        <end position="169"/>
    </location>
</feature>
<organism evidence="2 3">
    <name type="scientific">Crucibulum laeve</name>
    <dbReference type="NCBI Taxonomy" id="68775"/>
    <lineage>
        <taxon>Eukaryota</taxon>
        <taxon>Fungi</taxon>
        <taxon>Dikarya</taxon>
        <taxon>Basidiomycota</taxon>
        <taxon>Agaricomycotina</taxon>
        <taxon>Agaricomycetes</taxon>
        <taxon>Agaricomycetidae</taxon>
        <taxon>Agaricales</taxon>
        <taxon>Agaricineae</taxon>
        <taxon>Nidulariaceae</taxon>
        <taxon>Crucibulum</taxon>
    </lineage>
</organism>
<evidence type="ECO:0000256" key="1">
    <source>
        <dbReference type="SAM" id="MobiDB-lite"/>
    </source>
</evidence>
<keyword evidence="3" id="KW-1185">Reference proteome</keyword>
<feature type="compositionally biased region" description="Basic and acidic residues" evidence="1">
    <location>
        <begin position="1"/>
        <end position="87"/>
    </location>
</feature>
<dbReference type="EMBL" id="ML213653">
    <property type="protein sequence ID" value="TFK33192.1"/>
    <property type="molecule type" value="Genomic_DNA"/>
</dbReference>